<gene>
    <name evidence="6" type="ORF">EUBVEN_01593</name>
</gene>
<dbReference type="Pfam" id="PF03389">
    <property type="entry name" value="MobA_MobL"/>
    <property type="match status" value="1"/>
</dbReference>
<evidence type="ECO:0000313" key="7">
    <source>
        <dbReference type="Proteomes" id="UP000006000"/>
    </source>
</evidence>
<dbReference type="STRING" id="411463.EUBVEN_01593"/>
<dbReference type="RefSeq" id="WP_005361483.1">
    <property type="nucleotide sequence ID" value="NZ_DS264271.1"/>
</dbReference>
<evidence type="ECO:0000256" key="3">
    <source>
        <dbReference type="SAM" id="Coils"/>
    </source>
</evidence>
<name>A5Z7B0_9FIRM</name>
<reference evidence="6 7" key="1">
    <citation type="submission" date="2007-03" db="EMBL/GenBank/DDBJ databases">
        <authorList>
            <person name="Fulton L."/>
            <person name="Clifton S."/>
            <person name="Fulton B."/>
            <person name="Xu J."/>
            <person name="Minx P."/>
            <person name="Pepin K.H."/>
            <person name="Johnson M."/>
            <person name="Thiruvilangam P."/>
            <person name="Bhonagiri V."/>
            <person name="Nash W.E."/>
            <person name="Mardis E.R."/>
            <person name="Wilson R.K."/>
        </authorList>
    </citation>
    <scope>NUCLEOTIDE SEQUENCE [LARGE SCALE GENOMIC DNA]</scope>
    <source>
        <strain evidence="6 7">ATCC 27560</strain>
    </source>
</reference>
<organism evidence="6 7">
    <name type="scientific">Eubacterium ventriosum ATCC 27560</name>
    <dbReference type="NCBI Taxonomy" id="411463"/>
    <lineage>
        <taxon>Bacteria</taxon>
        <taxon>Bacillati</taxon>
        <taxon>Bacillota</taxon>
        <taxon>Clostridia</taxon>
        <taxon>Eubacteriales</taxon>
        <taxon>Eubacteriaceae</taxon>
        <taxon>Eubacterium</taxon>
    </lineage>
</organism>
<evidence type="ECO:0000259" key="5">
    <source>
        <dbReference type="Pfam" id="PF03389"/>
    </source>
</evidence>
<dbReference type="Proteomes" id="UP000006000">
    <property type="component" value="Unassembled WGS sequence"/>
</dbReference>
<feature type="domain" description="MobA/MobL protein" evidence="5">
    <location>
        <begin position="87"/>
        <end position="253"/>
    </location>
</feature>
<comment type="caution">
    <text evidence="6">The sequence shown here is derived from an EMBL/GenBank/DDBJ whole genome shotgun (WGS) entry which is preliminary data.</text>
</comment>
<dbReference type="HOGENOM" id="CLU_551800_0_0_9"/>
<dbReference type="InterPro" id="IPR005053">
    <property type="entry name" value="MobA_MobL"/>
</dbReference>
<evidence type="ECO:0000313" key="6">
    <source>
        <dbReference type="EMBL" id="EDM51266.1"/>
    </source>
</evidence>
<accession>A5Z7B0</accession>
<keyword evidence="2" id="KW-0184">Conjugation</keyword>
<dbReference type="AlphaFoldDB" id="A5Z7B0"/>
<keyword evidence="3" id="KW-0175">Coiled coil</keyword>
<feature type="compositionally biased region" description="Basic and acidic residues" evidence="4">
    <location>
        <begin position="412"/>
        <end position="477"/>
    </location>
</feature>
<dbReference type="Gene3D" id="3.30.930.30">
    <property type="match status" value="1"/>
</dbReference>
<comment type="similarity">
    <text evidence="1">Belongs to the MobA/MobL family.</text>
</comment>
<feature type="compositionally biased region" description="Basic and acidic residues" evidence="4">
    <location>
        <begin position="307"/>
        <end position="322"/>
    </location>
</feature>
<dbReference type="OrthoDB" id="1826980at2"/>
<sequence length="494" mass="58086">MISLISLKVLIVCVISLKNITSLNSLDELKPIVSAKELFSSSVYLESAIPKDSLKSAYSFNKSRRMFLENNEAFSSKSLGTDFKAVLNESFTSKGMIADWALHDKGDGNPHTHILLTVREVDSKKHWMSKQKSVFANSRDKEGRPIYNPELPSYNPKDKEATSKYRIPKLDEYGNQKARIREGKGTEYLWEKVTIPSNDWNDRKNAEVWRESWTRHCNKYLDKENQIDHRSYERQGKDIIPSIHEGVTARKMEANGKIADRCQINRNIKELNQIREQLKEIVREITELITEKARAIYDRFKEFRRSVRDTERTGTDDRDTGKSADGNRNTDNRESEIERRTGRINEIERAVNNSIKETELTDREIKETDSRLSELKQLIKDKEERRNERFRKLKERRRTSNNAGGNAGSDRQSTKESGNRDLQKLREQQGDIRAFIRELSDEERTSKEKRDNKILERHDREAERKRLDSERKRRVEETEYDIRDKRVKCKERSR</sequence>
<feature type="region of interest" description="Disordered" evidence="4">
    <location>
        <begin position="138"/>
        <end position="160"/>
    </location>
</feature>
<reference evidence="6 7" key="2">
    <citation type="submission" date="2007-04" db="EMBL/GenBank/DDBJ databases">
        <title>Draft genome sequence of Eubacterium ventriosum (ATCC 27560).</title>
        <authorList>
            <person name="Sudarsanam P."/>
            <person name="Ley R."/>
            <person name="Guruge J."/>
            <person name="Turnbaugh P.J."/>
            <person name="Mahowald M."/>
            <person name="Liep D."/>
            <person name="Gordon J."/>
        </authorList>
    </citation>
    <scope>NUCLEOTIDE SEQUENCE [LARGE SCALE GENOMIC DNA]</scope>
    <source>
        <strain evidence="6 7">ATCC 27560</strain>
    </source>
</reference>
<dbReference type="eggNOG" id="COG2433">
    <property type="taxonomic scope" value="Bacteria"/>
</dbReference>
<feature type="coiled-coil region" evidence="3">
    <location>
        <begin position="264"/>
        <end position="291"/>
    </location>
</feature>
<proteinExistence type="inferred from homology"/>
<feature type="region of interest" description="Disordered" evidence="4">
    <location>
        <begin position="307"/>
        <end position="345"/>
    </location>
</feature>
<evidence type="ECO:0000256" key="1">
    <source>
        <dbReference type="ARBA" id="ARBA00010873"/>
    </source>
</evidence>
<protein>
    <submittedName>
        <fullName evidence="6">MobA/MobL family protein</fullName>
    </submittedName>
</protein>
<evidence type="ECO:0000256" key="4">
    <source>
        <dbReference type="SAM" id="MobiDB-lite"/>
    </source>
</evidence>
<evidence type="ECO:0000256" key="2">
    <source>
        <dbReference type="ARBA" id="ARBA00022971"/>
    </source>
</evidence>
<feature type="compositionally biased region" description="Basic residues" evidence="4">
    <location>
        <begin position="388"/>
        <end position="399"/>
    </location>
</feature>
<dbReference type="EMBL" id="AAVL02000034">
    <property type="protein sequence ID" value="EDM51266.1"/>
    <property type="molecule type" value="Genomic_DNA"/>
</dbReference>
<feature type="compositionally biased region" description="Basic and acidic residues" evidence="4">
    <location>
        <begin position="328"/>
        <end position="345"/>
    </location>
</feature>
<feature type="region of interest" description="Disordered" evidence="4">
    <location>
        <begin position="386"/>
        <end position="477"/>
    </location>
</feature>